<organism evidence="2">
    <name type="scientific">Mycobacterium riyadhense</name>
    <dbReference type="NCBI Taxonomy" id="486698"/>
    <lineage>
        <taxon>Bacteria</taxon>
        <taxon>Bacillati</taxon>
        <taxon>Actinomycetota</taxon>
        <taxon>Actinomycetes</taxon>
        <taxon>Mycobacteriales</taxon>
        <taxon>Mycobacteriaceae</taxon>
        <taxon>Mycobacterium</taxon>
    </lineage>
</organism>
<gene>
    <name evidence="2" type="ORF">BIN_B_04310</name>
</gene>
<accession>A0A653EX44</accession>
<dbReference type="AlphaFoldDB" id="A0A653EX44"/>
<dbReference type="EMBL" id="LR589125">
    <property type="protein sequence ID" value="VTP01970.1"/>
    <property type="molecule type" value="Genomic_DNA"/>
</dbReference>
<evidence type="ECO:0000313" key="2">
    <source>
        <dbReference type="EMBL" id="VTP01970.1"/>
    </source>
</evidence>
<dbReference type="SUPFAM" id="SSF52540">
    <property type="entry name" value="P-loop containing nucleoside triphosphate hydrolases"/>
    <property type="match status" value="1"/>
</dbReference>
<sequence length="397" mass="42750">MDPVRNPYRPGAGRRPPALAGRDAVLTAFDVVVRRSEDLGEGDRGWILNGLRGVGKTVLLNELLRRAGERDWITAKVEAGVGGSLPVALSHALVRGMRTATGRHPESRIRRMLGVFKAFSIKADATGMVSLGVDVDPIRGVADSGRFAADLAALFEVMGETARELGIGVLILVDELQEADAAELAAINTAVHQLGQAELPLPLMLVGAGLPSLPALLADATSYAERLYDYRAVGLLDRAAAVDALTIPTRELGVAWQEEALTMAVNMASGYPYFLQAIGKHVWDNAISSPISTDDVQVGLHEARREVDDGLYRSRWERATPAQRDLLRALADLACDGPATVSALASRMHKSRASDLSVARNELIKKGLVYPPERGMLAFTVPGMHEFVLRQDAQDVE</sequence>
<dbReference type="InterPro" id="IPR041664">
    <property type="entry name" value="AAA_16"/>
</dbReference>
<name>A0A653EX44_9MYCO</name>
<evidence type="ECO:0000259" key="1">
    <source>
        <dbReference type="Pfam" id="PF13191"/>
    </source>
</evidence>
<reference evidence="2" key="1">
    <citation type="submission" date="2019-05" db="EMBL/GenBank/DDBJ databases">
        <authorList>
            <person name="Naeem R."/>
            <person name="Antony C."/>
            <person name="Guan Q."/>
        </authorList>
    </citation>
    <scope>NUCLEOTIDE SEQUENCE</scope>
    <source>
        <strain evidence="2">2</strain>
    </source>
</reference>
<dbReference type="PANTHER" id="PTHR34301">
    <property type="entry name" value="DNA-BINDING PROTEIN-RELATED"/>
    <property type="match status" value="1"/>
</dbReference>
<dbReference type="Pfam" id="PF13191">
    <property type="entry name" value="AAA_16"/>
    <property type="match status" value="1"/>
</dbReference>
<proteinExistence type="predicted"/>
<dbReference type="InterPro" id="IPR027417">
    <property type="entry name" value="P-loop_NTPase"/>
</dbReference>
<protein>
    <recommendedName>
        <fullName evidence="1">Orc1-like AAA ATPase domain-containing protein</fullName>
    </recommendedName>
</protein>
<dbReference type="Gene3D" id="3.40.50.300">
    <property type="entry name" value="P-loop containing nucleotide triphosphate hydrolases"/>
    <property type="match status" value="1"/>
</dbReference>
<feature type="domain" description="Orc1-like AAA ATPase" evidence="1">
    <location>
        <begin position="19"/>
        <end position="205"/>
    </location>
</feature>
<dbReference type="PANTHER" id="PTHR34301:SF8">
    <property type="entry name" value="ATPASE DOMAIN-CONTAINING PROTEIN"/>
    <property type="match status" value="1"/>
</dbReference>